<organism evidence="1 2">
    <name type="scientific">Escherichia coli</name>
    <dbReference type="NCBI Taxonomy" id="562"/>
    <lineage>
        <taxon>Bacteria</taxon>
        <taxon>Pseudomonadati</taxon>
        <taxon>Pseudomonadota</taxon>
        <taxon>Gammaproteobacteria</taxon>
        <taxon>Enterobacterales</taxon>
        <taxon>Enterobacteriaceae</taxon>
        <taxon>Escherichia</taxon>
    </lineage>
</organism>
<keyword evidence="1" id="KW-0436">Ligase</keyword>
<keyword evidence="1" id="KW-0030">Aminoacyl-tRNA synthetase</keyword>
<dbReference type="GO" id="GO:0004824">
    <property type="term" value="F:lysine-tRNA ligase activity"/>
    <property type="evidence" value="ECO:0007669"/>
    <property type="project" value="UniProtKB-EC"/>
</dbReference>
<dbReference type="EMBL" id="UGCV01000008">
    <property type="protein sequence ID" value="STJ20674.1"/>
    <property type="molecule type" value="Genomic_DNA"/>
</dbReference>
<name>A0A376WCB3_ECOLX</name>
<reference evidence="1 2" key="1">
    <citation type="submission" date="2018-06" db="EMBL/GenBank/DDBJ databases">
        <authorList>
            <consortium name="Pathogen Informatics"/>
            <person name="Doyle S."/>
        </authorList>
    </citation>
    <scope>NUCLEOTIDE SEQUENCE [LARGE SCALE GENOMIC DNA]</scope>
    <source>
        <strain evidence="1 2">NCTC9081</strain>
    </source>
</reference>
<dbReference type="EC" id="6.1.1.6" evidence="1"/>
<gene>
    <name evidence="1" type="primary">lysS_2</name>
    <name evidence="1" type="ORF">NCTC9081_06264</name>
</gene>
<dbReference type="Proteomes" id="UP000254716">
    <property type="component" value="Unassembled WGS sequence"/>
</dbReference>
<evidence type="ECO:0000313" key="1">
    <source>
        <dbReference type="EMBL" id="STJ20674.1"/>
    </source>
</evidence>
<accession>A0A376WCB3</accession>
<evidence type="ECO:0000313" key="2">
    <source>
        <dbReference type="Proteomes" id="UP000254716"/>
    </source>
</evidence>
<dbReference type="AlphaFoldDB" id="A0A376WCB3"/>
<sequence>MSERETRGANEAIDFNDELRNRREKLAALRQQGVAFPQ</sequence>
<protein>
    <submittedName>
        <fullName evidence="1">Lysyl-tRNA synthetase</fullName>
        <ecNumber evidence="1">6.1.1.6</ecNumber>
    </submittedName>
</protein>
<proteinExistence type="predicted"/>